<evidence type="ECO:0008006" key="3">
    <source>
        <dbReference type="Google" id="ProtNLM"/>
    </source>
</evidence>
<comment type="caution">
    <text evidence="1">The sequence shown here is derived from an EMBL/GenBank/DDBJ whole genome shotgun (WGS) entry which is preliminary data.</text>
</comment>
<evidence type="ECO:0000313" key="2">
    <source>
        <dbReference type="Proteomes" id="UP000295304"/>
    </source>
</evidence>
<keyword evidence="2" id="KW-1185">Reference proteome</keyword>
<evidence type="ECO:0000313" key="1">
    <source>
        <dbReference type="EMBL" id="TCS60301.1"/>
    </source>
</evidence>
<dbReference type="OrthoDB" id="112232at2"/>
<reference evidence="1 2" key="1">
    <citation type="submission" date="2019-03" db="EMBL/GenBank/DDBJ databases">
        <title>Genomic Encyclopedia of Type Strains, Phase IV (KMG-IV): sequencing the most valuable type-strain genomes for metagenomic binning, comparative biology and taxonomic classification.</title>
        <authorList>
            <person name="Goeker M."/>
        </authorList>
    </citation>
    <scope>NUCLEOTIDE SEQUENCE [LARGE SCALE GENOMIC DNA]</scope>
    <source>
        <strain evidence="1 2">DSM 101688</strain>
    </source>
</reference>
<accession>A0A4V2UN15</accession>
<dbReference type="InterPro" id="IPR011990">
    <property type="entry name" value="TPR-like_helical_dom_sf"/>
</dbReference>
<dbReference type="AlphaFoldDB" id="A0A4V2UN15"/>
<dbReference type="Proteomes" id="UP000295304">
    <property type="component" value="Unassembled WGS sequence"/>
</dbReference>
<dbReference type="Gene3D" id="1.25.40.10">
    <property type="entry name" value="Tetratricopeptide repeat domain"/>
    <property type="match status" value="1"/>
</dbReference>
<organism evidence="1 2">
    <name type="scientific">Varunaivibrio sulfuroxidans</name>
    <dbReference type="NCBI Taxonomy" id="1773489"/>
    <lineage>
        <taxon>Bacteria</taxon>
        <taxon>Pseudomonadati</taxon>
        <taxon>Pseudomonadota</taxon>
        <taxon>Alphaproteobacteria</taxon>
        <taxon>Rhodospirillales</taxon>
        <taxon>Magnetovibrionaceae</taxon>
        <taxon>Varunaivibrio</taxon>
    </lineage>
</organism>
<dbReference type="PANTHER" id="PTHR43628:SF1">
    <property type="entry name" value="CHITIN SYNTHASE REGULATORY FACTOR 2-RELATED"/>
    <property type="match status" value="1"/>
</dbReference>
<dbReference type="InterPro" id="IPR006597">
    <property type="entry name" value="Sel1-like"/>
</dbReference>
<dbReference type="SMART" id="SM00671">
    <property type="entry name" value="SEL1"/>
    <property type="match status" value="4"/>
</dbReference>
<name>A0A4V2UN15_9PROT</name>
<dbReference type="Pfam" id="PF08238">
    <property type="entry name" value="Sel1"/>
    <property type="match status" value="4"/>
</dbReference>
<dbReference type="InterPro" id="IPR052945">
    <property type="entry name" value="Mitotic_Regulator"/>
</dbReference>
<dbReference type="EMBL" id="SLZW01000011">
    <property type="protein sequence ID" value="TCS60301.1"/>
    <property type="molecule type" value="Genomic_DNA"/>
</dbReference>
<dbReference type="PANTHER" id="PTHR43628">
    <property type="entry name" value="ACTIVATOR OF C KINASE PROTEIN 1-RELATED"/>
    <property type="match status" value="1"/>
</dbReference>
<gene>
    <name evidence="1" type="ORF">EDD55_1112</name>
</gene>
<dbReference type="SUPFAM" id="SSF81901">
    <property type="entry name" value="HCP-like"/>
    <property type="match status" value="1"/>
</dbReference>
<sequence>MKYISSQFHHIPTFFIRYGIFLLLFLSPVFLSPARGANYNDGLRAVHKDDWSRALANFRPLAKEGHAGALFSLGLMYQKGRGVKVDYNRALEYYLRAAVKDYAPAQNNIGTMYQEGLGVRRNFKEAIRWYTLAARAHLKAKLNLAQIYANGMGVKRDPVIAAKLYTLCAKENNPFCAFFLAQDYETGVGVAKDLKKAITYYKISAINGDEKALKRLKALGVETSTLKIKKKN</sequence>
<protein>
    <recommendedName>
        <fullName evidence="3">Sel1 repeat-containing protein</fullName>
    </recommendedName>
</protein>
<proteinExistence type="predicted"/>